<evidence type="ECO:0000256" key="1">
    <source>
        <dbReference type="SAM" id="Phobius"/>
    </source>
</evidence>
<dbReference type="EMBL" id="JAJSBI010000041">
    <property type="protein sequence ID" value="MCD9880494.1"/>
    <property type="molecule type" value="Genomic_DNA"/>
</dbReference>
<organism evidence="2 3">
    <name type="scientific">Streptomyces guryensis</name>
    <dbReference type="NCBI Taxonomy" id="2886947"/>
    <lineage>
        <taxon>Bacteria</taxon>
        <taxon>Bacillati</taxon>
        <taxon>Actinomycetota</taxon>
        <taxon>Actinomycetes</taxon>
        <taxon>Kitasatosporales</taxon>
        <taxon>Streptomycetaceae</taxon>
        <taxon>Streptomyces</taxon>
    </lineage>
</organism>
<accession>A0A9Q3VXS1</accession>
<dbReference type="RefSeq" id="WP_232655428.1">
    <property type="nucleotide sequence ID" value="NZ_JAJSBI010000041.1"/>
</dbReference>
<feature type="transmembrane region" description="Helical" evidence="1">
    <location>
        <begin position="24"/>
        <end position="48"/>
    </location>
</feature>
<evidence type="ECO:0000313" key="3">
    <source>
        <dbReference type="Proteomes" id="UP001108029"/>
    </source>
</evidence>
<name>A0A9Q3VXS1_9ACTN</name>
<sequence>MRDGLGDMMLAGVAHNNPNYDPGWLPFFAALVMLAGFVIVLVGGAMSIGVRDLAGRRKWAGYAIGPVTITIGLAVIALGVWLW</sequence>
<feature type="transmembrane region" description="Helical" evidence="1">
    <location>
        <begin position="60"/>
        <end position="82"/>
    </location>
</feature>
<keyword evidence="1" id="KW-0472">Membrane</keyword>
<protein>
    <submittedName>
        <fullName evidence="2">Uncharacterized protein</fullName>
    </submittedName>
</protein>
<proteinExistence type="predicted"/>
<comment type="caution">
    <text evidence="2">The sequence shown here is derived from an EMBL/GenBank/DDBJ whole genome shotgun (WGS) entry which is preliminary data.</text>
</comment>
<keyword evidence="1" id="KW-1133">Transmembrane helix</keyword>
<dbReference type="Proteomes" id="UP001108029">
    <property type="component" value="Unassembled WGS sequence"/>
</dbReference>
<dbReference type="AlphaFoldDB" id="A0A9Q3VXS1"/>
<evidence type="ECO:0000313" key="2">
    <source>
        <dbReference type="EMBL" id="MCD9880494.1"/>
    </source>
</evidence>
<keyword evidence="1" id="KW-0812">Transmembrane</keyword>
<gene>
    <name evidence="2" type="ORF">LJ657_44505</name>
</gene>
<reference evidence="2" key="1">
    <citation type="submission" date="2021-12" db="EMBL/GenBank/DDBJ databases">
        <authorList>
            <person name="Lee J.-H."/>
            <person name="Kim S.-B."/>
        </authorList>
    </citation>
    <scope>NUCLEOTIDE SEQUENCE</scope>
    <source>
        <strain evidence="2">NR30</strain>
    </source>
</reference>
<keyword evidence="3" id="KW-1185">Reference proteome</keyword>